<dbReference type="KEGG" id="lmat:92514587"/>
<evidence type="ECO:0000313" key="2">
    <source>
        <dbReference type="EMBL" id="KAG5473936.1"/>
    </source>
</evidence>
<dbReference type="Pfam" id="PF20054">
    <property type="entry name" value="Tc-38"/>
    <property type="match status" value="1"/>
</dbReference>
<name>A0A836HA81_9TRYP</name>
<gene>
    <name evidence="2" type="ORF">LSCM1_04572</name>
</gene>
<evidence type="ECO:0000259" key="1">
    <source>
        <dbReference type="Pfam" id="PF20054"/>
    </source>
</evidence>
<dbReference type="RefSeq" id="XP_067177170.1">
    <property type="nucleotide sequence ID" value="XM_067322075.1"/>
</dbReference>
<proteinExistence type="predicted"/>
<dbReference type="OrthoDB" id="271829at2759"/>
<dbReference type="GeneID" id="92514587"/>
<protein>
    <recommendedName>
        <fullName evidence="1">Trypanosoma Tc-38 (p38) protein domain-containing protein</fullName>
    </recommendedName>
</protein>
<sequence>MPNGSTTRFNDVLWRPLPWWIHRIAVKTIEAHRCRHLVTTPAQQLHIREKVSSCRGHVAEFRRAIGLCAQDTGITEAQVCLSHGRRLRHVSRQRGDVPLHVEFCDFLSCKGTSVTEVMEEARRLAERTRLKSYTSPFWFTQPQLENHFRNSVVQWCTHCMSTDRPSVCEVYENPDTFVELGSGSAATVRYANLDEFRSQRDAELSLIACLSFLRVFSPINVHTRRAFDACVESRLRVECHRSGCWCSIWGTAEDYKKCGFSTLDSALGVDVFDALGNPMFLIHALCTTTPLRVFESCYPNDCIIDLFSL</sequence>
<comment type="caution">
    <text evidence="2">The sequence shown here is derived from an EMBL/GenBank/DDBJ whole genome shotgun (WGS) entry which is preliminary data.</text>
</comment>
<accession>A0A836HA81</accession>
<dbReference type="Proteomes" id="UP000673552">
    <property type="component" value="Unassembled WGS sequence"/>
</dbReference>
<reference evidence="3" key="1">
    <citation type="journal article" date="2021" name="Microbiol. Resour. Announc.">
        <title>LGAAP: Leishmaniinae Genome Assembly and Annotation Pipeline.</title>
        <authorList>
            <person name="Almutairi H."/>
            <person name="Urbaniak M.D."/>
            <person name="Bates M.D."/>
            <person name="Jariyapan N."/>
            <person name="Kwakye-Nuako G."/>
            <person name="Thomaz-Soccol V."/>
            <person name="Al-Salem W.S."/>
            <person name="Dillon R.J."/>
            <person name="Bates P.A."/>
            <person name="Gatherer D."/>
        </authorList>
    </citation>
    <scope>NUCLEOTIDE SEQUENCE [LARGE SCALE GENOMIC DNA]</scope>
</reference>
<dbReference type="InterPro" id="IPR045399">
    <property type="entry name" value="Tc-38"/>
</dbReference>
<organism evidence="2 3">
    <name type="scientific">Leishmania martiniquensis</name>
    <dbReference type="NCBI Taxonomy" id="1580590"/>
    <lineage>
        <taxon>Eukaryota</taxon>
        <taxon>Discoba</taxon>
        <taxon>Euglenozoa</taxon>
        <taxon>Kinetoplastea</taxon>
        <taxon>Metakinetoplastina</taxon>
        <taxon>Trypanosomatida</taxon>
        <taxon>Trypanosomatidae</taxon>
        <taxon>Leishmaniinae</taxon>
        <taxon>Leishmania</taxon>
    </lineage>
</organism>
<dbReference type="EMBL" id="JAFEUZ010000029">
    <property type="protein sequence ID" value="KAG5473936.1"/>
    <property type="molecule type" value="Genomic_DNA"/>
</dbReference>
<dbReference type="AlphaFoldDB" id="A0A836HA81"/>
<evidence type="ECO:0000313" key="3">
    <source>
        <dbReference type="Proteomes" id="UP000673552"/>
    </source>
</evidence>
<reference evidence="3" key="2">
    <citation type="journal article" date="2021" name="Sci. Data">
        <title>Chromosome-scale genome sequencing, assembly and annotation of six genomes from subfamily Leishmaniinae.</title>
        <authorList>
            <person name="Almutairi H."/>
            <person name="Urbaniak M.D."/>
            <person name="Bates M.D."/>
            <person name="Jariyapan N."/>
            <person name="Kwakye-Nuako G."/>
            <person name="Thomaz Soccol V."/>
            <person name="Al-Salem W.S."/>
            <person name="Dillon R.J."/>
            <person name="Bates P.A."/>
            <person name="Gatherer D."/>
        </authorList>
    </citation>
    <scope>NUCLEOTIDE SEQUENCE [LARGE SCALE GENOMIC DNA]</scope>
</reference>
<keyword evidence="3" id="KW-1185">Reference proteome</keyword>
<feature type="domain" description="Trypanosoma Tc-38 (p38) protein" evidence="1">
    <location>
        <begin position="226"/>
        <end position="290"/>
    </location>
</feature>